<dbReference type="SMART" id="SM00342">
    <property type="entry name" value="HTH_ARAC"/>
    <property type="match status" value="1"/>
</dbReference>
<evidence type="ECO:0000256" key="1">
    <source>
        <dbReference type="ARBA" id="ARBA00000086"/>
    </source>
</evidence>
<dbReference type="Gene3D" id="1.10.10.60">
    <property type="entry name" value="Homeodomain-like"/>
    <property type="match status" value="1"/>
</dbReference>
<dbReference type="SUPFAM" id="SSF46689">
    <property type="entry name" value="Homeodomain-like"/>
    <property type="match status" value="1"/>
</dbReference>
<dbReference type="GO" id="GO:0003700">
    <property type="term" value="F:DNA-binding transcription factor activity"/>
    <property type="evidence" value="ECO:0007669"/>
    <property type="project" value="InterPro"/>
</dbReference>
<evidence type="ECO:0000256" key="11">
    <source>
        <dbReference type="ARBA" id="ARBA00023159"/>
    </source>
</evidence>
<dbReference type="SUPFAM" id="SSF48150">
    <property type="entry name" value="DNA-glycosylase"/>
    <property type="match status" value="1"/>
</dbReference>
<keyword evidence="5" id="KW-0808">Transferase</keyword>
<dbReference type="SUPFAM" id="SSF55945">
    <property type="entry name" value="TATA-box binding protein-like"/>
    <property type="match status" value="1"/>
</dbReference>
<dbReference type="PANTHER" id="PTHR43003:SF13">
    <property type="entry name" value="DNA-3-METHYLADENINE GLYCOSYLASE 2"/>
    <property type="match status" value="1"/>
</dbReference>
<evidence type="ECO:0000256" key="2">
    <source>
        <dbReference type="ARBA" id="ARBA00001947"/>
    </source>
</evidence>
<reference evidence="15 16" key="1">
    <citation type="submission" date="2014-02" db="EMBL/GenBank/DDBJ databases">
        <title>The small core and large imbalanced accessory genome model reveals a collaborative survival strategy of Sorangium cellulosum strains in nature.</title>
        <authorList>
            <person name="Han K."/>
            <person name="Peng R."/>
            <person name="Blom J."/>
            <person name="Li Y.-Z."/>
        </authorList>
    </citation>
    <scope>NUCLEOTIDE SEQUENCE [LARGE SCALE GENOMIC DNA]</scope>
    <source>
        <strain evidence="15 16">So0008-312</strain>
    </source>
</reference>
<keyword evidence="7" id="KW-0227">DNA damage</keyword>
<sequence length="508" mass="53814">MRLDEDACYRALETRDLRFDGRFFTGVLSTGIYCRPICPARTPKRERCVFFPSAAAAQEAGYRPCLRCRPEASPGTPAWLGTSAVVSRALRLIAEGALDDADAPALAARLGVGERHLRRLFLRHVGASPLAVAQTRRLLFAKKLLDETALSMTEVALSSGFSSVRRFNDAIRATYARTPRELRQAASRRGGGAAQADGAPDIALRLPFRPPLDWDALAGFLGARAIPGVESAGPGVYRRAVRVAGGHGVVEVRPVPGEPCLLARLRLPGTEGLIHCAERLRRLFDLGADPDAIAAHLGADPRLAPLVAAAPGVRVPGAWDGFELAVRAILGQQVSVRAATQLAGRLVARHGEPLSLRGAPLPEGGGEGLRFVFPTPEALAAADLTDLGLPRARAAAITALAARVARGEVALDASRGLEETVRALAGLPGIGEWTAHYIAMRALREPDAFPATDLALRRALGGVSGADLLAMAEAWRPWRAYAAVLLWTADAQAARPAQREVSRGALAG</sequence>
<name>A0A150QVF2_SORCE</name>
<keyword evidence="12" id="KW-0804">Transcription</keyword>
<dbReference type="InterPro" id="IPR023170">
    <property type="entry name" value="HhH_base_excis_C"/>
</dbReference>
<comment type="caution">
    <text evidence="15">The sequence shown here is derived from an EMBL/GenBank/DDBJ whole genome shotgun (WGS) entry which is preliminary data.</text>
</comment>
<dbReference type="Gene3D" id="3.30.310.20">
    <property type="entry name" value="DNA-3-methyladenine glycosylase AlkA, N-terminal domain"/>
    <property type="match status" value="1"/>
</dbReference>
<proteinExistence type="predicted"/>
<evidence type="ECO:0000256" key="13">
    <source>
        <dbReference type="ARBA" id="ARBA00023204"/>
    </source>
</evidence>
<dbReference type="RefSeq" id="WP_061606667.1">
    <property type="nucleotide sequence ID" value="NZ_JEMA01000302.1"/>
</dbReference>
<evidence type="ECO:0000256" key="12">
    <source>
        <dbReference type="ARBA" id="ARBA00023163"/>
    </source>
</evidence>
<dbReference type="EC" id="3.2.2.21" evidence="3"/>
<evidence type="ECO:0000256" key="9">
    <source>
        <dbReference type="ARBA" id="ARBA00023015"/>
    </source>
</evidence>
<dbReference type="GO" id="GO:0043916">
    <property type="term" value="F:DNA-7-methylguanine glycosylase activity"/>
    <property type="evidence" value="ECO:0007669"/>
    <property type="project" value="TreeGrafter"/>
</dbReference>
<dbReference type="InterPro" id="IPR010316">
    <property type="entry name" value="AlkA_N"/>
</dbReference>
<keyword evidence="9" id="KW-0805">Transcription regulation</keyword>
<dbReference type="GO" id="GO:0043565">
    <property type="term" value="F:sequence-specific DNA binding"/>
    <property type="evidence" value="ECO:0007669"/>
    <property type="project" value="InterPro"/>
</dbReference>
<evidence type="ECO:0000313" key="16">
    <source>
        <dbReference type="Proteomes" id="UP000075260"/>
    </source>
</evidence>
<dbReference type="InterPro" id="IPR004026">
    <property type="entry name" value="Ada_DNA_repair_Zn-bd"/>
</dbReference>
<dbReference type="PANTHER" id="PTHR43003">
    <property type="entry name" value="DNA-3-METHYLADENINE GLYCOSYLASE"/>
    <property type="match status" value="1"/>
</dbReference>
<evidence type="ECO:0000259" key="14">
    <source>
        <dbReference type="PROSITE" id="PS01124"/>
    </source>
</evidence>
<keyword evidence="4" id="KW-0489">Methyltransferase</keyword>
<dbReference type="EMBL" id="JEMA01000302">
    <property type="protein sequence ID" value="KYF71964.1"/>
    <property type="molecule type" value="Genomic_DNA"/>
</dbReference>
<dbReference type="GO" id="GO:0032131">
    <property type="term" value="F:alkylated DNA binding"/>
    <property type="evidence" value="ECO:0007669"/>
    <property type="project" value="TreeGrafter"/>
</dbReference>
<dbReference type="GO" id="GO:0008725">
    <property type="term" value="F:DNA-3-methyladenine glycosylase activity"/>
    <property type="evidence" value="ECO:0007669"/>
    <property type="project" value="TreeGrafter"/>
</dbReference>
<dbReference type="GO" id="GO:0008168">
    <property type="term" value="F:methyltransferase activity"/>
    <property type="evidence" value="ECO:0007669"/>
    <property type="project" value="UniProtKB-KW"/>
</dbReference>
<keyword evidence="13" id="KW-0234">DNA repair</keyword>
<dbReference type="InterPro" id="IPR003265">
    <property type="entry name" value="HhH-GPD_domain"/>
</dbReference>
<dbReference type="Gene3D" id="3.40.10.10">
    <property type="entry name" value="DNA Methylphosphotriester Repair Domain"/>
    <property type="match status" value="1"/>
</dbReference>
<comment type="cofactor">
    <cofactor evidence="2">
        <name>Zn(2+)</name>
        <dbReference type="ChEBI" id="CHEBI:29105"/>
    </cofactor>
</comment>
<dbReference type="Gene3D" id="1.10.340.30">
    <property type="entry name" value="Hypothetical protein, domain 2"/>
    <property type="match status" value="1"/>
</dbReference>
<dbReference type="GO" id="GO:0005737">
    <property type="term" value="C:cytoplasm"/>
    <property type="evidence" value="ECO:0007669"/>
    <property type="project" value="TreeGrafter"/>
</dbReference>
<dbReference type="GO" id="GO:0008270">
    <property type="term" value="F:zinc ion binding"/>
    <property type="evidence" value="ECO:0007669"/>
    <property type="project" value="InterPro"/>
</dbReference>
<comment type="catalytic activity">
    <reaction evidence="1">
        <text>Hydrolysis of alkylated DNA, releasing 3-methyladenine, 3-methylguanine, 7-methylguanine and 7-methyladenine.</text>
        <dbReference type="EC" id="3.2.2.21"/>
    </reaction>
</comment>
<dbReference type="InterPro" id="IPR018062">
    <property type="entry name" value="HTH_AraC-typ_CS"/>
</dbReference>
<dbReference type="SUPFAM" id="SSF57884">
    <property type="entry name" value="Ada DNA repair protein, N-terminal domain (N-Ada 10)"/>
    <property type="match status" value="1"/>
</dbReference>
<keyword evidence="11" id="KW-0010">Activator</keyword>
<accession>A0A150QVF2</accession>
<dbReference type="InterPro" id="IPR037046">
    <property type="entry name" value="AlkA_N_sf"/>
</dbReference>
<dbReference type="FunFam" id="3.40.10.10:FF:000001">
    <property type="entry name" value="DNA-3-methyladenine glycosylase 2"/>
    <property type="match status" value="1"/>
</dbReference>
<keyword evidence="10" id="KW-0238">DNA-binding</keyword>
<evidence type="ECO:0000313" key="15">
    <source>
        <dbReference type="EMBL" id="KYF71964.1"/>
    </source>
</evidence>
<dbReference type="InterPro" id="IPR018060">
    <property type="entry name" value="HTH_AraC"/>
</dbReference>
<dbReference type="GO" id="GO:0006285">
    <property type="term" value="P:base-excision repair, AP site formation"/>
    <property type="evidence" value="ECO:0007669"/>
    <property type="project" value="TreeGrafter"/>
</dbReference>
<dbReference type="PROSITE" id="PS01124">
    <property type="entry name" value="HTH_ARAC_FAMILY_2"/>
    <property type="match status" value="1"/>
</dbReference>
<evidence type="ECO:0000256" key="5">
    <source>
        <dbReference type="ARBA" id="ARBA00022679"/>
    </source>
</evidence>
<dbReference type="GO" id="GO:0032993">
    <property type="term" value="C:protein-DNA complex"/>
    <property type="evidence" value="ECO:0007669"/>
    <property type="project" value="TreeGrafter"/>
</dbReference>
<keyword evidence="6" id="KW-0479">Metal-binding</keyword>
<dbReference type="AlphaFoldDB" id="A0A150QVF2"/>
<organism evidence="15 16">
    <name type="scientific">Sorangium cellulosum</name>
    <name type="common">Polyangium cellulosum</name>
    <dbReference type="NCBI Taxonomy" id="56"/>
    <lineage>
        <taxon>Bacteria</taxon>
        <taxon>Pseudomonadati</taxon>
        <taxon>Myxococcota</taxon>
        <taxon>Polyangia</taxon>
        <taxon>Polyangiales</taxon>
        <taxon>Polyangiaceae</taxon>
        <taxon>Sorangium</taxon>
    </lineage>
</organism>
<keyword evidence="8" id="KW-0862">Zinc</keyword>
<dbReference type="Pfam" id="PF06029">
    <property type="entry name" value="AlkA_N"/>
    <property type="match status" value="1"/>
</dbReference>
<dbReference type="InterPro" id="IPR011257">
    <property type="entry name" value="DNA_glycosylase"/>
</dbReference>
<dbReference type="Pfam" id="PF12833">
    <property type="entry name" value="HTH_18"/>
    <property type="match status" value="1"/>
</dbReference>
<evidence type="ECO:0000256" key="7">
    <source>
        <dbReference type="ARBA" id="ARBA00022763"/>
    </source>
</evidence>
<dbReference type="GO" id="GO:0032259">
    <property type="term" value="P:methylation"/>
    <property type="evidence" value="ECO:0007669"/>
    <property type="project" value="UniProtKB-KW"/>
</dbReference>
<dbReference type="GO" id="GO:0006307">
    <property type="term" value="P:DNA alkylation repair"/>
    <property type="evidence" value="ECO:0007669"/>
    <property type="project" value="TreeGrafter"/>
</dbReference>
<dbReference type="Gene3D" id="1.10.1670.10">
    <property type="entry name" value="Helix-hairpin-Helix base-excision DNA repair enzymes (C-terminal)"/>
    <property type="match status" value="1"/>
</dbReference>
<dbReference type="InterPro" id="IPR009057">
    <property type="entry name" value="Homeodomain-like_sf"/>
</dbReference>
<dbReference type="Pfam" id="PF02805">
    <property type="entry name" value="Ada_Zn_binding"/>
    <property type="match status" value="1"/>
</dbReference>
<evidence type="ECO:0000256" key="3">
    <source>
        <dbReference type="ARBA" id="ARBA00012000"/>
    </source>
</evidence>
<evidence type="ECO:0000256" key="10">
    <source>
        <dbReference type="ARBA" id="ARBA00023125"/>
    </source>
</evidence>
<gene>
    <name evidence="15" type="ORF">BE15_00400</name>
</gene>
<evidence type="ECO:0000256" key="8">
    <source>
        <dbReference type="ARBA" id="ARBA00022833"/>
    </source>
</evidence>
<dbReference type="PROSITE" id="PS00041">
    <property type="entry name" value="HTH_ARAC_FAMILY_1"/>
    <property type="match status" value="1"/>
</dbReference>
<feature type="domain" description="HTH araC/xylS-type" evidence="14">
    <location>
        <begin position="87"/>
        <end position="185"/>
    </location>
</feature>
<dbReference type="CDD" id="cd00056">
    <property type="entry name" value="ENDO3c"/>
    <property type="match status" value="1"/>
</dbReference>
<dbReference type="Proteomes" id="UP000075260">
    <property type="component" value="Unassembled WGS sequence"/>
</dbReference>
<dbReference type="InterPro" id="IPR051912">
    <property type="entry name" value="Alkylbase_DNA_Glycosylase/TA"/>
</dbReference>
<dbReference type="OrthoDB" id="9802228at2"/>
<dbReference type="SMART" id="SM00478">
    <property type="entry name" value="ENDO3c"/>
    <property type="match status" value="1"/>
</dbReference>
<dbReference type="SMART" id="SM01009">
    <property type="entry name" value="AlkA_N"/>
    <property type="match status" value="1"/>
</dbReference>
<evidence type="ECO:0000256" key="6">
    <source>
        <dbReference type="ARBA" id="ARBA00022723"/>
    </source>
</evidence>
<evidence type="ECO:0000256" key="4">
    <source>
        <dbReference type="ARBA" id="ARBA00022603"/>
    </source>
</evidence>
<dbReference type="Pfam" id="PF00730">
    <property type="entry name" value="HhH-GPD"/>
    <property type="match status" value="1"/>
</dbReference>
<dbReference type="InterPro" id="IPR035451">
    <property type="entry name" value="Ada-like_dom_sf"/>
</dbReference>
<protein>
    <recommendedName>
        <fullName evidence="3">DNA-3-methyladenine glycosylase II</fullName>
        <ecNumber evidence="3">3.2.2.21</ecNumber>
    </recommendedName>
</protein>